<protein>
    <recommendedName>
        <fullName evidence="3">Polyketide cyclase/dehydrase</fullName>
    </recommendedName>
</protein>
<sequence length="186" mass="20879">MAAERAQQQEEEGQVEEAKVVERFEVVRVIAAPAARIFGLLCDPDGHVAIDSSGMLQAADGEAVRAAGDSFVVHMDREALNDRPMGRYDVTVEITRFEQDTLIEWTPTSPGFQPSVNHHFGYRLRPTADGTEVTSYYDWSRIHERYRAAGVFPILQESALRATLGILARTVERDVRSVRNVDQYLT</sequence>
<dbReference type="Gene3D" id="3.30.530.20">
    <property type="match status" value="1"/>
</dbReference>
<proteinExistence type="predicted"/>
<evidence type="ECO:0000313" key="2">
    <source>
        <dbReference type="Proteomes" id="UP000010931"/>
    </source>
</evidence>
<reference evidence="1 2" key="1">
    <citation type="journal article" date="2011" name="Plasmid">
        <title>Streptomyces turgidiscabies Car8 contains a modular pathogenicity island that shares virulence genes with other actinobacterial plant pathogens.</title>
        <authorList>
            <person name="Huguet-Tapia J.C."/>
            <person name="Badger J.H."/>
            <person name="Loria R."/>
            <person name="Pettis G.S."/>
        </authorList>
    </citation>
    <scope>NUCLEOTIDE SEQUENCE [LARGE SCALE GENOMIC DNA]</scope>
    <source>
        <strain evidence="1 2">Car8</strain>
    </source>
</reference>
<dbReference type="EMBL" id="AEJB01000223">
    <property type="protein sequence ID" value="ELP68304.1"/>
    <property type="molecule type" value="Genomic_DNA"/>
</dbReference>
<dbReference type="PATRIC" id="fig|698760.3.peg.2993"/>
<gene>
    <name evidence="1" type="ORF">STRTUCAR8_04938</name>
</gene>
<dbReference type="Proteomes" id="UP000010931">
    <property type="component" value="Unassembled WGS sequence"/>
</dbReference>
<dbReference type="RefSeq" id="WP_006376575.1">
    <property type="nucleotide sequence ID" value="NZ_AEJB01000223.1"/>
</dbReference>
<comment type="caution">
    <text evidence="1">The sequence shown here is derived from an EMBL/GenBank/DDBJ whole genome shotgun (WGS) entry which is preliminary data.</text>
</comment>
<dbReference type="STRING" id="85558.T45_07479"/>
<name>L7FAZ6_STRT8</name>
<evidence type="ECO:0000313" key="1">
    <source>
        <dbReference type="EMBL" id="ELP68304.1"/>
    </source>
</evidence>
<dbReference type="GeneID" id="97399971"/>
<evidence type="ECO:0008006" key="3">
    <source>
        <dbReference type="Google" id="ProtNLM"/>
    </source>
</evidence>
<keyword evidence="2" id="KW-1185">Reference proteome</keyword>
<dbReference type="AlphaFoldDB" id="L7FAZ6"/>
<accession>L7FAZ6</accession>
<dbReference type="SUPFAM" id="SSF55961">
    <property type="entry name" value="Bet v1-like"/>
    <property type="match status" value="1"/>
</dbReference>
<organism evidence="1 2">
    <name type="scientific">Streptomyces turgidiscabies (strain Car8)</name>
    <dbReference type="NCBI Taxonomy" id="698760"/>
    <lineage>
        <taxon>Bacteria</taxon>
        <taxon>Bacillati</taxon>
        <taxon>Actinomycetota</taxon>
        <taxon>Actinomycetes</taxon>
        <taxon>Kitasatosporales</taxon>
        <taxon>Streptomycetaceae</taxon>
        <taxon>Streptomyces</taxon>
    </lineage>
</organism>
<dbReference type="InterPro" id="IPR023393">
    <property type="entry name" value="START-like_dom_sf"/>
</dbReference>